<evidence type="ECO:0000313" key="2">
    <source>
        <dbReference type="EMBL" id="MBG9376565.1"/>
    </source>
</evidence>
<dbReference type="SUPFAM" id="SSF54427">
    <property type="entry name" value="NTF2-like"/>
    <property type="match status" value="1"/>
</dbReference>
<accession>A0A931E786</accession>
<proteinExistence type="predicted"/>
<keyword evidence="3" id="KW-1185">Reference proteome</keyword>
<dbReference type="InterPro" id="IPR037401">
    <property type="entry name" value="SnoaL-like"/>
</dbReference>
<comment type="caution">
    <text evidence="2">The sequence shown here is derived from an EMBL/GenBank/DDBJ whole genome shotgun (WGS) entry which is preliminary data.</text>
</comment>
<dbReference type="InterPro" id="IPR032710">
    <property type="entry name" value="NTF2-like_dom_sf"/>
</dbReference>
<dbReference type="AlphaFoldDB" id="A0A931E786"/>
<organism evidence="2 3">
    <name type="scientific">Panacibacter microcysteis</name>
    <dbReference type="NCBI Taxonomy" id="2793269"/>
    <lineage>
        <taxon>Bacteria</taxon>
        <taxon>Pseudomonadati</taxon>
        <taxon>Bacteroidota</taxon>
        <taxon>Chitinophagia</taxon>
        <taxon>Chitinophagales</taxon>
        <taxon>Chitinophagaceae</taxon>
        <taxon>Panacibacter</taxon>
    </lineage>
</organism>
<evidence type="ECO:0000313" key="3">
    <source>
        <dbReference type="Proteomes" id="UP000628448"/>
    </source>
</evidence>
<dbReference type="RefSeq" id="WP_196990572.1">
    <property type="nucleotide sequence ID" value="NZ_JADWYR010000001.1"/>
</dbReference>
<dbReference type="Pfam" id="PF12680">
    <property type="entry name" value="SnoaL_2"/>
    <property type="match status" value="1"/>
</dbReference>
<protein>
    <submittedName>
        <fullName evidence="2">Nuclear transport factor 2 family protein</fullName>
    </submittedName>
</protein>
<feature type="domain" description="SnoaL-like" evidence="1">
    <location>
        <begin position="4"/>
        <end position="98"/>
    </location>
</feature>
<sequence length="112" mass="13255">MHDLQKRDPQQLEKWFTPESVVWIPPANPVKGKNKILVLFRAIFSRYKELNWQIEKIFEVADNQCVYFSSSWGAFRNGSNYKNRIVTEILFNEKGEITNLSDYFKDTLFSNS</sequence>
<dbReference type="EMBL" id="JADWYR010000001">
    <property type="protein sequence ID" value="MBG9376565.1"/>
    <property type="molecule type" value="Genomic_DNA"/>
</dbReference>
<dbReference type="Gene3D" id="3.10.450.50">
    <property type="match status" value="1"/>
</dbReference>
<evidence type="ECO:0000259" key="1">
    <source>
        <dbReference type="Pfam" id="PF12680"/>
    </source>
</evidence>
<dbReference type="Proteomes" id="UP000628448">
    <property type="component" value="Unassembled WGS sequence"/>
</dbReference>
<gene>
    <name evidence="2" type="ORF">I5907_09990</name>
</gene>
<reference evidence="2" key="1">
    <citation type="submission" date="2020-11" db="EMBL/GenBank/DDBJ databases">
        <title>Bacterial whole genome sequence for Panacibacter sp. DH6.</title>
        <authorList>
            <person name="Le V."/>
            <person name="Ko S."/>
            <person name="Ahn C.-Y."/>
            <person name="Oh H.-M."/>
        </authorList>
    </citation>
    <scope>NUCLEOTIDE SEQUENCE</scope>
    <source>
        <strain evidence="2">DH6</strain>
    </source>
</reference>
<name>A0A931E786_9BACT</name>